<comment type="caution">
    <text evidence="1">The sequence shown here is derived from an EMBL/GenBank/DDBJ whole genome shotgun (WGS) entry which is preliminary data.</text>
</comment>
<dbReference type="RefSeq" id="WP_006616157.1">
    <property type="nucleotide sequence ID" value="NZ_BIMW01000109.1"/>
</dbReference>
<sequence length="159" mass="17804">MILSRGKCLILSLLLTTFLGGCYTRKARQCEKLIDVVHRGNSLITAQGDRYDIATTKQLAVALDGIANQVEKLDIHNEELQTFQNGYSQSFREIAIGLTQTAQVLETGQTIPVSFQGRQQLKQAKQQMHQATIRTQQAGDRHDNITQEMLVYCPPKSTN</sequence>
<dbReference type="PROSITE" id="PS51257">
    <property type="entry name" value="PROKAR_LIPOPROTEIN"/>
    <property type="match status" value="1"/>
</dbReference>
<organism evidence="1 2">
    <name type="scientific">Limnospira platensis NIES-46</name>
    <dbReference type="NCBI Taxonomy" id="1236695"/>
    <lineage>
        <taxon>Bacteria</taxon>
        <taxon>Bacillati</taxon>
        <taxon>Cyanobacteriota</taxon>
        <taxon>Cyanophyceae</taxon>
        <taxon>Oscillatoriophycideae</taxon>
        <taxon>Oscillatoriales</taxon>
        <taxon>Sirenicapillariaceae</taxon>
        <taxon>Limnospira</taxon>
    </lineage>
</organism>
<protein>
    <recommendedName>
        <fullName evidence="3">Lipoprotein</fullName>
    </recommendedName>
</protein>
<evidence type="ECO:0008006" key="3">
    <source>
        <dbReference type="Google" id="ProtNLM"/>
    </source>
</evidence>
<keyword evidence="2" id="KW-1185">Reference proteome</keyword>
<name>A0A5M3T8C9_LIMPL</name>
<dbReference type="GeneID" id="301683738"/>
<gene>
    <name evidence="1" type="ORF">NIES46_29220</name>
</gene>
<dbReference type="Proteomes" id="UP000326169">
    <property type="component" value="Unassembled WGS sequence"/>
</dbReference>
<accession>A0A5M3T8C9</accession>
<dbReference type="EMBL" id="BIMW01000109">
    <property type="protein sequence ID" value="GCE94862.1"/>
    <property type="molecule type" value="Genomic_DNA"/>
</dbReference>
<reference evidence="1 2" key="1">
    <citation type="journal article" date="2019" name="J Genomics">
        <title>The Draft Genome of a Hydrogen-producing Cyanobacterium, Arthrospira platensis NIES-46.</title>
        <authorList>
            <person name="Suzuki S."/>
            <person name="Yamaguchi H."/>
            <person name="Kawachi M."/>
        </authorList>
    </citation>
    <scope>NUCLEOTIDE SEQUENCE [LARGE SCALE GENOMIC DNA]</scope>
    <source>
        <strain evidence="1 2">NIES-46</strain>
    </source>
</reference>
<evidence type="ECO:0000313" key="2">
    <source>
        <dbReference type="Proteomes" id="UP000326169"/>
    </source>
</evidence>
<evidence type="ECO:0000313" key="1">
    <source>
        <dbReference type="EMBL" id="GCE94862.1"/>
    </source>
</evidence>
<proteinExistence type="predicted"/>